<comment type="subcellular location">
    <subcellularLocation>
        <location evidence="1">Membrane</location>
        <topology evidence="1">Multi-pass membrane protein</topology>
    </subcellularLocation>
</comment>
<evidence type="ECO:0000256" key="5">
    <source>
        <dbReference type="ARBA" id="ARBA00023053"/>
    </source>
</evidence>
<feature type="transmembrane region" description="Helical" evidence="11">
    <location>
        <begin position="361"/>
        <end position="382"/>
    </location>
</feature>
<dbReference type="OrthoDB" id="196264at2759"/>
<feature type="transmembrane region" description="Helical" evidence="11">
    <location>
        <begin position="135"/>
        <end position="159"/>
    </location>
</feature>
<evidence type="ECO:0000256" key="7">
    <source>
        <dbReference type="ARBA" id="ARBA00023136"/>
    </source>
</evidence>
<dbReference type="PANTHER" id="PTHR10110:SF126">
    <property type="entry name" value="NA(+)_H(+) EXCHANGER PROTEIN 7"/>
    <property type="match status" value="1"/>
</dbReference>
<keyword evidence="3 9" id="KW-0812">Transmembrane</keyword>
<dbReference type="GO" id="GO:0098719">
    <property type="term" value="P:sodium ion import across plasma membrane"/>
    <property type="evidence" value="ECO:0007669"/>
    <property type="project" value="TreeGrafter"/>
</dbReference>
<evidence type="ECO:0000256" key="3">
    <source>
        <dbReference type="ARBA" id="ARBA00022692"/>
    </source>
</evidence>
<dbReference type="GO" id="GO:0015385">
    <property type="term" value="F:sodium:proton antiporter activity"/>
    <property type="evidence" value="ECO:0007669"/>
    <property type="project" value="InterPro"/>
</dbReference>
<evidence type="ECO:0000256" key="4">
    <source>
        <dbReference type="ARBA" id="ARBA00022989"/>
    </source>
</evidence>
<feature type="domain" description="Cation/H+ exchanger transmembrane" evidence="13">
    <location>
        <begin position="63"/>
        <end position="458"/>
    </location>
</feature>
<dbReference type="EMBL" id="UZAE01000113">
    <property type="protein sequence ID" value="VDN96293.1"/>
    <property type="molecule type" value="Genomic_DNA"/>
</dbReference>
<dbReference type="GO" id="GO:0051453">
    <property type="term" value="P:regulation of intracellular pH"/>
    <property type="evidence" value="ECO:0007669"/>
    <property type="project" value="TreeGrafter"/>
</dbReference>
<keyword evidence="7 11" id="KW-0472">Membrane</keyword>
<dbReference type="InterPro" id="IPR018422">
    <property type="entry name" value="Cation/H_exchanger_CPA1"/>
</dbReference>
<dbReference type="Proteomes" id="UP000278807">
    <property type="component" value="Unassembled WGS sequence"/>
</dbReference>
<feature type="transmembrane region" description="Helical" evidence="11">
    <location>
        <begin position="402"/>
        <end position="420"/>
    </location>
</feature>
<evidence type="ECO:0000256" key="11">
    <source>
        <dbReference type="SAM" id="Phobius"/>
    </source>
</evidence>
<dbReference type="WBParaSite" id="HNAJ_0000043301-mRNA-1">
    <property type="protein sequence ID" value="HNAJ_0000043301-mRNA-1"/>
    <property type="gene ID" value="HNAJ_0000043301"/>
</dbReference>
<comment type="similarity">
    <text evidence="9">Belongs to the monovalent cation:proton antiporter 1 (CPA1) transporter (TC 2.A.36) family.</text>
</comment>
<feature type="transmembrane region" description="Helical" evidence="11">
    <location>
        <begin position="432"/>
        <end position="451"/>
    </location>
</feature>
<proteinExistence type="inferred from homology"/>
<feature type="region of interest" description="Disordered" evidence="10">
    <location>
        <begin position="666"/>
        <end position="691"/>
    </location>
</feature>
<name>A0A0R3T0R8_RODNA</name>
<evidence type="ECO:0000313" key="15">
    <source>
        <dbReference type="Proteomes" id="UP000278807"/>
    </source>
</evidence>
<dbReference type="PANTHER" id="PTHR10110">
    <property type="entry name" value="SODIUM/HYDROGEN EXCHANGER"/>
    <property type="match status" value="1"/>
</dbReference>
<accession>A0A0R3T0R8</accession>
<reference evidence="16" key="1">
    <citation type="submission" date="2017-02" db="UniProtKB">
        <authorList>
            <consortium name="WormBaseParasite"/>
        </authorList>
    </citation>
    <scope>IDENTIFICATION</scope>
</reference>
<sequence>MTMQTVAVGLALFLLITFCLGQSTSPPPPKDLILIKLVNWKIEKFKPYLAFIGVLTFLTLFKIFYPKIPYVAKYIPQSLILVVSGIAIAAAVNASGISFEETKMVLTPTLFFDFLLPPVILDASYNLSNRTFLDFLASILIYAIFGTLINFFIIGPLMYGMDVAGAMEPGLPNIPISNYFLFASLIIAVDPVAVLAIFQEIGVNLGLYFTVFGESLLNDAVTVVLYEIMVEFASATSASVKEVGYGIASFFTISLGGALIGFIMGAVSCLLTRWETHLAPMLLILLALFSYYITTCLGWSGIIALICCGLMQSGYAFHNVSSELVNTLEEIIQQISEVSEALIFLLLGFQIMTTKLEWSTGFCLWAFVICTFARAVSILVFSQIVNCLKINNMRISYREQLIMIYGGLRGAVASSLAFLLKDLHAVNEKVREIIITCTLFIIAVTVGLQGLTVKPLVKLSQIKLQEKQTLSVINDLSCRIIDHTLAGVEAIIGSIGRNRSRELFARMDFKFIRPILQKRPQRHDKVLRTYEQISLSLHWATVKPEKSTEYLKDLPETLVNRFLRGDMTGGGSHRYKGRDEEGSLFDVITDEPPPRRESRGLFLRVRPPREESERPEWLRPTSMISERPGNPDKQYKERFLYVMRRKSSEFSQADFPDQAQFAQLRSLSHYTDMQSDTHTSSKSQSRSDETQ</sequence>
<feature type="compositionally biased region" description="Polar residues" evidence="10">
    <location>
        <begin position="666"/>
        <end position="684"/>
    </location>
</feature>
<evidence type="ECO:0000256" key="1">
    <source>
        <dbReference type="ARBA" id="ARBA00004141"/>
    </source>
</evidence>
<feature type="signal peptide" evidence="12">
    <location>
        <begin position="1"/>
        <end position="21"/>
    </location>
</feature>
<dbReference type="AlphaFoldDB" id="A0A0R3T0R8"/>
<keyword evidence="15" id="KW-1185">Reference proteome</keyword>
<feature type="transmembrane region" description="Helical" evidence="11">
    <location>
        <begin position="45"/>
        <end position="65"/>
    </location>
</feature>
<reference evidence="14 15" key="2">
    <citation type="submission" date="2018-11" db="EMBL/GenBank/DDBJ databases">
        <authorList>
            <consortium name="Pathogen Informatics"/>
        </authorList>
    </citation>
    <scope>NUCLEOTIDE SEQUENCE [LARGE SCALE GENOMIC DNA]</scope>
</reference>
<evidence type="ECO:0000313" key="14">
    <source>
        <dbReference type="EMBL" id="VDN96293.1"/>
    </source>
</evidence>
<feature type="region of interest" description="Disordered" evidence="10">
    <location>
        <begin position="609"/>
        <end position="632"/>
    </location>
</feature>
<dbReference type="InterPro" id="IPR006153">
    <property type="entry name" value="Cation/H_exchanger_TM"/>
</dbReference>
<keyword evidence="8 9" id="KW-0739">Sodium transport</keyword>
<dbReference type="GO" id="GO:0015386">
    <property type="term" value="F:potassium:proton antiporter activity"/>
    <property type="evidence" value="ECO:0007669"/>
    <property type="project" value="TreeGrafter"/>
</dbReference>
<dbReference type="PRINTS" id="PR01084">
    <property type="entry name" value="NAHEXCHNGR"/>
</dbReference>
<evidence type="ECO:0000259" key="13">
    <source>
        <dbReference type="Pfam" id="PF00999"/>
    </source>
</evidence>
<dbReference type="Pfam" id="PF00999">
    <property type="entry name" value="Na_H_Exchanger"/>
    <property type="match status" value="1"/>
</dbReference>
<dbReference type="GO" id="GO:0005886">
    <property type="term" value="C:plasma membrane"/>
    <property type="evidence" value="ECO:0007669"/>
    <property type="project" value="TreeGrafter"/>
</dbReference>
<keyword evidence="12" id="KW-0732">Signal</keyword>
<evidence type="ECO:0000256" key="10">
    <source>
        <dbReference type="SAM" id="MobiDB-lite"/>
    </source>
</evidence>
<protein>
    <recommendedName>
        <fullName evidence="9">Sodium/hydrogen exchanger</fullName>
    </recommendedName>
</protein>
<evidence type="ECO:0000256" key="6">
    <source>
        <dbReference type="ARBA" id="ARBA00023065"/>
    </source>
</evidence>
<keyword evidence="9" id="KW-0050">Antiport</keyword>
<feature type="transmembrane region" description="Helical" evidence="11">
    <location>
        <begin position="179"/>
        <end position="198"/>
    </location>
</feature>
<dbReference type="STRING" id="102285.A0A0R3T0R8"/>
<feature type="transmembrane region" description="Helical" evidence="11">
    <location>
        <begin position="246"/>
        <end position="271"/>
    </location>
</feature>
<evidence type="ECO:0000256" key="12">
    <source>
        <dbReference type="SAM" id="SignalP"/>
    </source>
</evidence>
<feature type="transmembrane region" description="Helical" evidence="11">
    <location>
        <begin position="77"/>
        <end position="99"/>
    </location>
</feature>
<evidence type="ECO:0000313" key="16">
    <source>
        <dbReference type="WBParaSite" id="HNAJ_0000043301-mRNA-1"/>
    </source>
</evidence>
<dbReference type="NCBIfam" id="TIGR00840">
    <property type="entry name" value="b_cpa1"/>
    <property type="match status" value="1"/>
</dbReference>
<keyword evidence="4 11" id="KW-1133">Transmembrane helix</keyword>
<evidence type="ECO:0000256" key="9">
    <source>
        <dbReference type="RuleBase" id="RU003722"/>
    </source>
</evidence>
<keyword evidence="2 9" id="KW-0813">Transport</keyword>
<evidence type="ECO:0000256" key="8">
    <source>
        <dbReference type="ARBA" id="ARBA00023201"/>
    </source>
</evidence>
<keyword evidence="5" id="KW-0915">Sodium</keyword>
<gene>
    <name evidence="14" type="ORF">HNAJ_LOCUS434</name>
</gene>
<evidence type="ECO:0000256" key="2">
    <source>
        <dbReference type="ARBA" id="ARBA00022448"/>
    </source>
</evidence>
<dbReference type="Gene3D" id="6.10.140.1330">
    <property type="match status" value="1"/>
</dbReference>
<feature type="transmembrane region" description="Helical" evidence="11">
    <location>
        <begin position="283"/>
        <end position="311"/>
    </location>
</feature>
<keyword evidence="6 9" id="KW-0406">Ion transport</keyword>
<feature type="transmembrane region" description="Helical" evidence="11">
    <location>
        <begin position="205"/>
        <end position="226"/>
    </location>
</feature>
<organism evidence="16">
    <name type="scientific">Rodentolepis nana</name>
    <name type="common">Dwarf tapeworm</name>
    <name type="synonym">Hymenolepis nana</name>
    <dbReference type="NCBI Taxonomy" id="102285"/>
    <lineage>
        <taxon>Eukaryota</taxon>
        <taxon>Metazoa</taxon>
        <taxon>Spiralia</taxon>
        <taxon>Lophotrochozoa</taxon>
        <taxon>Platyhelminthes</taxon>
        <taxon>Cestoda</taxon>
        <taxon>Eucestoda</taxon>
        <taxon>Cyclophyllidea</taxon>
        <taxon>Hymenolepididae</taxon>
        <taxon>Rodentolepis</taxon>
    </lineage>
</organism>
<dbReference type="InterPro" id="IPR004709">
    <property type="entry name" value="NaH_exchanger"/>
</dbReference>
<feature type="chain" id="PRO_5043131598" description="Sodium/hydrogen exchanger" evidence="12">
    <location>
        <begin position="22"/>
        <end position="691"/>
    </location>
</feature>
<feature type="transmembrane region" description="Helical" evidence="11">
    <location>
        <begin position="105"/>
        <end position="123"/>
    </location>
</feature>